<dbReference type="InterPro" id="IPR000819">
    <property type="entry name" value="Peptidase_M17_C"/>
</dbReference>
<keyword evidence="3" id="KW-0645">Protease</keyword>
<evidence type="ECO:0000313" key="9">
    <source>
        <dbReference type="Proteomes" id="UP000000517"/>
    </source>
</evidence>
<comment type="similarity">
    <text evidence="1">Belongs to the peptidase M17 family.</text>
</comment>
<evidence type="ECO:0000256" key="1">
    <source>
        <dbReference type="ARBA" id="ARBA00009528"/>
    </source>
</evidence>
<accession>C9RPN1</accession>
<dbReference type="PRINTS" id="PR00481">
    <property type="entry name" value="LAMNOPPTDASE"/>
</dbReference>
<evidence type="ECO:0000256" key="5">
    <source>
        <dbReference type="ARBA" id="ARBA00023211"/>
    </source>
</evidence>
<protein>
    <submittedName>
        <fullName evidence="8">Cytosol aminopeptidase family protein</fullName>
    </submittedName>
    <submittedName>
        <fullName evidence="7">Leucyl aminopeptidase</fullName>
        <ecNumber evidence="7">3.4.11.1</ecNumber>
    </submittedName>
</protein>
<dbReference type="AlphaFoldDB" id="C9RPN1"/>
<dbReference type="Proteomes" id="UP000000517">
    <property type="component" value="Chromosome"/>
</dbReference>
<dbReference type="RefSeq" id="WP_014545087.1">
    <property type="nucleotide sequence ID" value="NC_013410.1"/>
</dbReference>
<dbReference type="SUPFAM" id="SSF53187">
    <property type="entry name" value="Zn-dependent exopeptidases"/>
    <property type="match status" value="1"/>
</dbReference>
<dbReference type="PANTHER" id="PTHR11963">
    <property type="entry name" value="LEUCINE AMINOPEPTIDASE-RELATED"/>
    <property type="match status" value="1"/>
</dbReference>
<evidence type="ECO:0000256" key="3">
    <source>
        <dbReference type="ARBA" id="ARBA00022670"/>
    </source>
</evidence>
<dbReference type="STRING" id="59374.FSU_0248"/>
<keyword evidence="5" id="KW-0464">Manganese</keyword>
<dbReference type="PROSITE" id="PS00631">
    <property type="entry name" value="CYTOSOL_AP"/>
    <property type="match status" value="1"/>
</dbReference>
<keyword evidence="2 8" id="KW-0031">Aminopeptidase</keyword>
<organism evidence="8 9">
    <name type="scientific">Fibrobacter succinogenes (strain ATCC 19169 / S85)</name>
    <dbReference type="NCBI Taxonomy" id="59374"/>
    <lineage>
        <taxon>Bacteria</taxon>
        <taxon>Pseudomonadati</taxon>
        <taxon>Fibrobacterota</taxon>
        <taxon>Fibrobacteria</taxon>
        <taxon>Fibrobacterales</taxon>
        <taxon>Fibrobacteraceae</taxon>
        <taxon>Fibrobacter</taxon>
    </lineage>
</organism>
<dbReference type="KEGG" id="fsc:FSU_0248"/>
<dbReference type="Gene3D" id="3.40.220.10">
    <property type="entry name" value="Leucine Aminopeptidase, subunit E, domain 1"/>
    <property type="match status" value="1"/>
</dbReference>
<dbReference type="Proteomes" id="UP000001497">
    <property type="component" value="Chromosome"/>
</dbReference>
<dbReference type="PANTHER" id="PTHR11963:SF23">
    <property type="entry name" value="CYTOSOL AMINOPEPTIDASE"/>
    <property type="match status" value="1"/>
</dbReference>
<evidence type="ECO:0000313" key="7">
    <source>
        <dbReference type="EMBL" id="ACX76563.1"/>
    </source>
</evidence>
<sequence>MKTNIVTTASGKANAYALFFVKKSVQFSNVLSENAEKQVESVLNGMEDGPFEDLEFLEIDNQPTIFVNAAKERGLSSLDHLRMAAFRLAKKASKRQIPVVSIMLADAAPEQFKSILLGLHYADYKFDAYKSKQKDSFQVTFELVAGEHTAEFKKIADVVAIENKAIVLAKNLINTSSSDLTPAEFVENANTIAKYTPGLSIKVRNMKQLEKEGFMGHVTVGKGSSHEPYMITLSYDGSKSSKKAAKNARTSADHLVFVGKGLTFDTGGLCLKPPKSMPEMISDMSGAATVLAAIQAIATLELPIKVSAVCCLAENAIGNKSVLPGDIFTAKNGKTVMVDNTDAEGRLVLSDGLAEAGLIGATHIVDLATLTGAMVRALGYAVAGFFSNDDDLALKVINCGEACCEKFWSMPLEEEYADALKDHFADLKNTGSDAGAIAAALFLQEFVPENTAWTHWDIAGTAFVNKTWKYTDFGATGFGVQTLIELARRMSGMVCEDTANEDADGEYVAVEA</sequence>
<dbReference type="EMBL" id="CP002158">
    <property type="protein sequence ID" value="ADL26278.1"/>
    <property type="molecule type" value="Genomic_DNA"/>
</dbReference>
<reference evidence="9" key="2">
    <citation type="submission" date="2010-08" db="EMBL/GenBank/DDBJ databases">
        <title>Complete sequence of Fibrobacter succinogenes subsp. succinogenes S85.</title>
        <authorList>
            <person name="Durkin A.S."/>
            <person name="Nelson K.E."/>
            <person name="Morrison M."/>
            <person name="Forsberg C.W."/>
            <person name="Wilson D.B."/>
            <person name="Russell J.B."/>
            <person name="Cann I.K.O."/>
            <person name="Mackie R.I."/>
            <person name="White B.A."/>
        </authorList>
    </citation>
    <scope>NUCLEOTIDE SEQUENCE [LARGE SCALE GENOMIC DNA]</scope>
    <source>
        <strain evidence="9">ATCC 19169 / S85</strain>
    </source>
</reference>
<evidence type="ECO:0000256" key="4">
    <source>
        <dbReference type="ARBA" id="ARBA00022801"/>
    </source>
</evidence>
<dbReference type="GO" id="GO:0006508">
    <property type="term" value="P:proteolysis"/>
    <property type="evidence" value="ECO:0007669"/>
    <property type="project" value="UniProtKB-KW"/>
</dbReference>
<evidence type="ECO:0000259" key="6">
    <source>
        <dbReference type="PROSITE" id="PS00631"/>
    </source>
</evidence>
<evidence type="ECO:0000313" key="8">
    <source>
        <dbReference type="EMBL" id="ADL26278.1"/>
    </source>
</evidence>
<name>C9RPN1_FIBSS</name>
<keyword evidence="4 7" id="KW-0378">Hydrolase</keyword>
<dbReference type="KEGG" id="fsu:Fisuc_2983"/>
<dbReference type="GO" id="GO:0070006">
    <property type="term" value="F:metalloaminopeptidase activity"/>
    <property type="evidence" value="ECO:0007669"/>
    <property type="project" value="InterPro"/>
</dbReference>
<dbReference type="OrthoDB" id="9809354at2"/>
<reference evidence="7 10" key="1">
    <citation type="submission" date="2009-10" db="EMBL/GenBank/DDBJ databases">
        <title>Complete sequence of Fibrobacter succinogenes subsp. succinogenes S85.</title>
        <authorList>
            <consortium name="US DOE Joint Genome Institute"/>
            <person name="Lucas S."/>
            <person name="Copeland A."/>
            <person name="Lapidus A."/>
            <person name="Glavina del Rio T."/>
            <person name="Tice H."/>
            <person name="Bruce D."/>
            <person name="Goodwin L."/>
            <person name="Pitluck S."/>
            <person name="Chertkov O."/>
            <person name="Detter J.C."/>
            <person name="Han C."/>
            <person name="Tapia R."/>
            <person name="Larimer F."/>
            <person name="Land M."/>
            <person name="Hauser L."/>
            <person name="Kyrpides N."/>
            <person name="Mikhailova N."/>
            <person name="Weimer P.J."/>
            <person name="Stevenson D.M."/>
            <person name="Boyum J."/>
            <person name="Brumm P.I."/>
            <person name="Mead D."/>
        </authorList>
    </citation>
    <scope>NUCLEOTIDE SEQUENCE [LARGE SCALE GENOMIC DNA]</scope>
    <source>
        <strain evidence="10">ATCC 19169 / S85</strain>
        <strain evidence="7">S85</strain>
    </source>
</reference>
<dbReference type="HOGENOM" id="CLU_013734_2_2_0"/>
<keyword evidence="10" id="KW-1185">Reference proteome</keyword>
<dbReference type="GO" id="GO:0030145">
    <property type="term" value="F:manganese ion binding"/>
    <property type="evidence" value="ECO:0007669"/>
    <property type="project" value="InterPro"/>
</dbReference>
<dbReference type="SUPFAM" id="SSF52949">
    <property type="entry name" value="Macro domain-like"/>
    <property type="match status" value="1"/>
</dbReference>
<dbReference type="InterPro" id="IPR011356">
    <property type="entry name" value="Leucine_aapep/pepB"/>
</dbReference>
<dbReference type="GO" id="GO:0005737">
    <property type="term" value="C:cytoplasm"/>
    <property type="evidence" value="ECO:0007669"/>
    <property type="project" value="InterPro"/>
</dbReference>
<dbReference type="EC" id="3.4.11.1" evidence="7"/>
<evidence type="ECO:0000256" key="2">
    <source>
        <dbReference type="ARBA" id="ARBA00022438"/>
    </source>
</evidence>
<feature type="domain" description="Cytosol aminopeptidase" evidence="6">
    <location>
        <begin position="340"/>
        <end position="347"/>
    </location>
</feature>
<proteinExistence type="inferred from homology"/>
<dbReference type="Gene3D" id="3.40.630.10">
    <property type="entry name" value="Zn peptidases"/>
    <property type="match status" value="1"/>
</dbReference>
<gene>
    <name evidence="7" type="ordered locus">Fisuc_2983</name>
    <name evidence="8" type="ordered locus">FSU_0248</name>
</gene>
<dbReference type="CDD" id="cd00433">
    <property type="entry name" value="Peptidase_M17"/>
    <property type="match status" value="1"/>
</dbReference>
<dbReference type="EMBL" id="CP001792">
    <property type="protein sequence ID" value="ACX76563.1"/>
    <property type="molecule type" value="Genomic_DNA"/>
</dbReference>
<dbReference type="InterPro" id="IPR043472">
    <property type="entry name" value="Macro_dom-like"/>
</dbReference>
<evidence type="ECO:0000313" key="10">
    <source>
        <dbReference type="Proteomes" id="UP000001497"/>
    </source>
</evidence>
<dbReference type="PATRIC" id="fig|59374.8.peg.242"/>
<dbReference type="eggNOG" id="COG0260">
    <property type="taxonomic scope" value="Bacteria"/>
</dbReference>
<dbReference type="Pfam" id="PF00883">
    <property type="entry name" value="Peptidase_M17"/>
    <property type="match status" value="1"/>
</dbReference>
<reference evidence="8" key="3">
    <citation type="submission" date="2010-08" db="EMBL/GenBank/DDBJ databases">
        <authorList>
            <person name="Durkin A.S."/>
            <person name="Nelson K.E."/>
            <person name="Morrison M."/>
            <person name="Forsberg C.W."/>
            <person name="Wilson D.B."/>
            <person name="Russell J.B."/>
            <person name="Cann I.K.O."/>
            <person name="Mackie R.I."/>
            <person name="White B.A."/>
        </authorList>
    </citation>
    <scope>NUCLEOTIDE SEQUENCE</scope>
    <source>
        <strain evidence="8">S85</strain>
    </source>
</reference>